<keyword evidence="1" id="KW-0472">Membrane</keyword>
<feature type="transmembrane region" description="Helical" evidence="1">
    <location>
        <begin position="63"/>
        <end position="84"/>
    </location>
</feature>
<evidence type="ECO:0000313" key="2">
    <source>
        <dbReference type="EMBL" id="RVU20439.1"/>
    </source>
</evidence>
<evidence type="ECO:0008006" key="4">
    <source>
        <dbReference type="Google" id="ProtNLM"/>
    </source>
</evidence>
<organism evidence="2 3">
    <name type="scientific">Streptomyces antnestii</name>
    <dbReference type="NCBI Taxonomy" id="2494256"/>
    <lineage>
        <taxon>Bacteria</taxon>
        <taxon>Bacillati</taxon>
        <taxon>Actinomycetota</taxon>
        <taxon>Actinomycetes</taxon>
        <taxon>Kitasatosporales</taxon>
        <taxon>Streptomycetaceae</taxon>
        <taxon>Streptomyces</taxon>
    </lineage>
</organism>
<dbReference type="RefSeq" id="WP_127831046.1">
    <property type="nucleotide sequence ID" value="NZ_RZYA01000015.1"/>
</dbReference>
<dbReference type="AlphaFoldDB" id="A0A437PDY9"/>
<dbReference type="OrthoDB" id="4224304at2"/>
<keyword evidence="1" id="KW-1133">Transmembrane helix</keyword>
<gene>
    <name evidence="2" type="ORF">EOT10_27595</name>
</gene>
<evidence type="ECO:0000313" key="3">
    <source>
        <dbReference type="Proteomes" id="UP000283128"/>
    </source>
</evidence>
<keyword evidence="1" id="KW-0812">Transmembrane</keyword>
<sequence length="200" mass="21497">MTTPFNTTEGLWLPAERSRRGGFYLGLILAAMLCLVLLEGLILFVVAVLIMGEDMGLMGDVGVAGYVGLPVMGGVVSLLLLIAITSRYPALRIDPMGMSKVWRGGTETVRWAGIDQVRFNSRQSLLLLVVKEGALPEKPIAVGGPRIVILYSLGNSLWRRRRPHHSALIVDAVERFAPGKYTAEPWNLGKGGAKGTGASA</sequence>
<accession>A0A437PDY9</accession>
<dbReference type="EMBL" id="RZYA01000015">
    <property type="protein sequence ID" value="RVU20439.1"/>
    <property type="molecule type" value="Genomic_DNA"/>
</dbReference>
<comment type="caution">
    <text evidence="2">The sequence shown here is derived from an EMBL/GenBank/DDBJ whole genome shotgun (WGS) entry which is preliminary data.</text>
</comment>
<proteinExistence type="predicted"/>
<protein>
    <recommendedName>
        <fullName evidence="4">PH domain-containing protein</fullName>
    </recommendedName>
</protein>
<feature type="transmembrane region" description="Helical" evidence="1">
    <location>
        <begin position="23"/>
        <end position="51"/>
    </location>
</feature>
<name>A0A437PDY9_9ACTN</name>
<keyword evidence="3" id="KW-1185">Reference proteome</keyword>
<evidence type="ECO:0000256" key="1">
    <source>
        <dbReference type="SAM" id="Phobius"/>
    </source>
</evidence>
<reference evidence="2 3" key="1">
    <citation type="submission" date="2019-01" db="EMBL/GenBank/DDBJ databases">
        <title>Genome sequences of Streptomyces and Rhizobium isolates collected from root and soil.</title>
        <authorList>
            <person name="Chhettri S."/>
            <person name="Sevigny J.L."/>
            <person name="Sen A."/>
            <person name="Ennis N."/>
            <person name="Tisa L."/>
        </authorList>
    </citation>
    <scope>NUCLEOTIDE SEQUENCE [LARGE SCALE GENOMIC DNA]</scope>
    <source>
        <strain evidence="2 3">San01</strain>
    </source>
</reference>
<dbReference type="Proteomes" id="UP000283128">
    <property type="component" value="Unassembled WGS sequence"/>
</dbReference>